<dbReference type="InterPro" id="IPR015424">
    <property type="entry name" value="PyrdxlP-dep_Trfase"/>
</dbReference>
<dbReference type="GO" id="GO:0030170">
    <property type="term" value="F:pyridoxal phosphate binding"/>
    <property type="evidence" value="ECO:0007669"/>
    <property type="project" value="TreeGrafter"/>
</dbReference>
<dbReference type="PIRSF" id="PIRSF000390">
    <property type="entry name" value="PLP_StrS"/>
    <property type="match status" value="1"/>
</dbReference>
<name>A0A2S2DG37_9BURK</name>
<dbReference type="RefSeq" id="WP_109344738.1">
    <property type="nucleotide sequence ID" value="NZ_CP029343.1"/>
</dbReference>
<dbReference type="GO" id="GO:0008483">
    <property type="term" value="F:transaminase activity"/>
    <property type="evidence" value="ECO:0007669"/>
    <property type="project" value="UniProtKB-KW"/>
</dbReference>
<dbReference type="Gene3D" id="3.90.1150.10">
    <property type="entry name" value="Aspartate Aminotransferase, domain 1"/>
    <property type="match status" value="1"/>
</dbReference>
<evidence type="ECO:0000313" key="6">
    <source>
        <dbReference type="EMBL" id="AWL04353.1"/>
    </source>
</evidence>
<keyword evidence="6" id="KW-0808">Transferase</keyword>
<dbReference type="PANTHER" id="PTHR30244">
    <property type="entry name" value="TRANSAMINASE"/>
    <property type="match status" value="1"/>
</dbReference>
<dbReference type="EMBL" id="CP029343">
    <property type="protein sequence ID" value="AWL04353.1"/>
    <property type="molecule type" value="Genomic_DNA"/>
</dbReference>
<comment type="similarity">
    <text evidence="2 5">Belongs to the DegT/DnrJ/EryC1 family.</text>
</comment>
<sequence length="395" mass="42935">MKPIRTSADLAINGAAPAFDELLHVGRPNIGDKEAFLAYVDQIFERRWLSNDGPLLQEFEARVAAHLGVRHCVAMCNGTIALEIAIRATGMEGEVIVPSYTFVATAHALQWQGITPVFADIDPATHTLDPEAVRSMITPRTTGIIGVHLWGRAAPVEALQALADEYGLKLLYDSAHAFSCSHGGRMIGNFGDCEVLSFHATKFFNSFEGGAVVTNDDELASRMRLMRNFGFSGLDQVSHPGTNGKMIEIAAAMGLVNLDAIDRVIGANRANYDAYRAALAGIPGVKLIEYDPDERNNYQYVIAEVAPECAATRDAIVDALRAEHIMARRYFWPGCHRMEPYRSLFPHAGLVLPATERVAASVMVLPTGETMDAERIATVAQVIRTVVGSADGRRA</sequence>
<feature type="active site" description="Proton acceptor" evidence="3">
    <location>
        <position position="202"/>
    </location>
</feature>
<dbReference type="AlphaFoldDB" id="A0A2S2DG37"/>
<keyword evidence="7" id="KW-1185">Reference proteome</keyword>
<dbReference type="Proteomes" id="UP000245820">
    <property type="component" value="Chromosome"/>
</dbReference>
<dbReference type="PANTHER" id="PTHR30244:SF9">
    <property type="entry name" value="PROTEIN RV3402C"/>
    <property type="match status" value="1"/>
</dbReference>
<evidence type="ECO:0000313" key="7">
    <source>
        <dbReference type="Proteomes" id="UP000245820"/>
    </source>
</evidence>
<dbReference type="InterPro" id="IPR000653">
    <property type="entry name" value="DegT/StrS_aminotransferase"/>
</dbReference>
<dbReference type="OrthoDB" id="9804264at2"/>
<dbReference type="SUPFAM" id="SSF53383">
    <property type="entry name" value="PLP-dependent transferases"/>
    <property type="match status" value="1"/>
</dbReference>
<dbReference type="Pfam" id="PF01041">
    <property type="entry name" value="DegT_DnrJ_EryC1"/>
    <property type="match status" value="1"/>
</dbReference>
<dbReference type="InterPro" id="IPR015422">
    <property type="entry name" value="PyrdxlP-dep_Trfase_small"/>
</dbReference>
<dbReference type="KEGG" id="mtim:DIR46_07825"/>
<accession>A0A2S2DG37</accession>
<evidence type="ECO:0000256" key="2">
    <source>
        <dbReference type="ARBA" id="ARBA00037999"/>
    </source>
</evidence>
<protein>
    <submittedName>
        <fullName evidence="6">dTDP-4-dehydro-6-deoxyglucose aminotransferase</fullName>
    </submittedName>
</protein>
<evidence type="ECO:0000256" key="4">
    <source>
        <dbReference type="PIRSR" id="PIRSR000390-2"/>
    </source>
</evidence>
<dbReference type="CDD" id="cd00616">
    <property type="entry name" value="AHBA_syn"/>
    <property type="match status" value="1"/>
</dbReference>
<evidence type="ECO:0000256" key="1">
    <source>
        <dbReference type="ARBA" id="ARBA00022898"/>
    </source>
</evidence>
<proteinExistence type="inferred from homology"/>
<organism evidence="6 7">
    <name type="scientific">Massilia oculi</name>
    <dbReference type="NCBI Taxonomy" id="945844"/>
    <lineage>
        <taxon>Bacteria</taxon>
        <taxon>Pseudomonadati</taxon>
        <taxon>Pseudomonadota</taxon>
        <taxon>Betaproteobacteria</taxon>
        <taxon>Burkholderiales</taxon>
        <taxon>Oxalobacteraceae</taxon>
        <taxon>Telluria group</taxon>
        <taxon>Massilia</taxon>
    </lineage>
</organism>
<dbReference type="Gene3D" id="3.40.640.10">
    <property type="entry name" value="Type I PLP-dependent aspartate aminotransferase-like (Major domain)"/>
    <property type="match status" value="1"/>
</dbReference>
<gene>
    <name evidence="6" type="ORF">DIR46_07825</name>
</gene>
<dbReference type="GO" id="GO:0000271">
    <property type="term" value="P:polysaccharide biosynthetic process"/>
    <property type="evidence" value="ECO:0007669"/>
    <property type="project" value="TreeGrafter"/>
</dbReference>
<evidence type="ECO:0000256" key="3">
    <source>
        <dbReference type="PIRSR" id="PIRSR000390-1"/>
    </source>
</evidence>
<keyword evidence="6" id="KW-0032">Aminotransferase</keyword>
<dbReference type="InterPro" id="IPR015421">
    <property type="entry name" value="PyrdxlP-dep_Trfase_major"/>
</dbReference>
<evidence type="ECO:0000256" key="5">
    <source>
        <dbReference type="RuleBase" id="RU004508"/>
    </source>
</evidence>
<feature type="modified residue" description="N6-(pyridoxal phosphate)lysine" evidence="4">
    <location>
        <position position="202"/>
    </location>
</feature>
<reference evidence="6 7" key="1">
    <citation type="submission" date="2018-05" db="EMBL/GenBank/DDBJ databases">
        <title>Complete genome sequence of Massilia oculi sp. nov. CCUG 43427T (=DSM 26321T), the type strain of M. oculi, and comparison with genome sequences of other Massilia strains.</title>
        <authorList>
            <person name="Zhu B."/>
        </authorList>
    </citation>
    <scope>NUCLEOTIDE SEQUENCE [LARGE SCALE GENOMIC DNA]</scope>
    <source>
        <strain evidence="6 7">CCUG 43427</strain>
    </source>
</reference>
<keyword evidence="1 4" id="KW-0663">Pyridoxal phosphate</keyword>